<dbReference type="Proteomes" id="UP001162480">
    <property type="component" value="Chromosome 13"/>
</dbReference>
<keyword evidence="4" id="KW-1185">Reference proteome</keyword>
<dbReference type="EMBL" id="OX597826">
    <property type="protein sequence ID" value="CAI9732301.1"/>
    <property type="molecule type" value="Genomic_DNA"/>
</dbReference>
<keyword evidence="1" id="KW-0472">Membrane</keyword>
<feature type="transmembrane region" description="Helical" evidence="1">
    <location>
        <begin position="147"/>
        <end position="168"/>
    </location>
</feature>
<accession>A0AA36BD88</accession>
<keyword evidence="1" id="KW-1133">Transmembrane helix</keyword>
<sequence>MKNERTAEDCALIRISFARFAVTTVCLPSISLLLCFFSGVLFQFYDVNETVCNVTNFIPSISAVTGITPQRYLWRICIALHCTPRFAVAFMYFNMYKGFLQSIKKEHQSLFLTLIKVNFWLNIMENSSLIGVTYISNKENYPIHEKIFIVFMATSLCYMLLNTILFRWTRDKH</sequence>
<feature type="transmembrane region" description="Helical" evidence="1">
    <location>
        <begin position="72"/>
        <end position="93"/>
    </location>
</feature>
<gene>
    <name evidence="3" type="ORF">OCTVUL_1B000595</name>
</gene>
<dbReference type="InterPro" id="IPR019402">
    <property type="entry name" value="CWH43_N"/>
</dbReference>
<dbReference type="GO" id="GO:0005789">
    <property type="term" value="C:endoplasmic reticulum membrane"/>
    <property type="evidence" value="ECO:0007669"/>
    <property type="project" value="TreeGrafter"/>
</dbReference>
<dbReference type="GO" id="GO:0006506">
    <property type="term" value="P:GPI anchor biosynthetic process"/>
    <property type="evidence" value="ECO:0007669"/>
    <property type="project" value="TreeGrafter"/>
</dbReference>
<protein>
    <recommendedName>
        <fullName evidence="2">CWH43-like N-terminal domain-containing protein</fullName>
    </recommendedName>
</protein>
<dbReference type="AlphaFoldDB" id="A0AA36BD88"/>
<dbReference type="PANTHER" id="PTHR12892">
    <property type="entry name" value="FGF RECEPTOR ACTIVATING PROTEIN 1"/>
    <property type="match status" value="1"/>
</dbReference>
<name>A0AA36BD88_OCTVU</name>
<reference evidence="3" key="1">
    <citation type="submission" date="2023-08" db="EMBL/GenBank/DDBJ databases">
        <authorList>
            <person name="Alioto T."/>
            <person name="Alioto T."/>
            <person name="Gomez Garrido J."/>
        </authorList>
    </citation>
    <scope>NUCLEOTIDE SEQUENCE</scope>
</reference>
<evidence type="ECO:0000313" key="4">
    <source>
        <dbReference type="Proteomes" id="UP001162480"/>
    </source>
</evidence>
<keyword evidence="1" id="KW-0812">Transmembrane</keyword>
<organism evidence="3 4">
    <name type="scientific">Octopus vulgaris</name>
    <name type="common">Common octopus</name>
    <dbReference type="NCBI Taxonomy" id="6645"/>
    <lineage>
        <taxon>Eukaryota</taxon>
        <taxon>Metazoa</taxon>
        <taxon>Spiralia</taxon>
        <taxon>Lophotrochozoa</taxon>
        <taxon>Mollusca</taxon>
        <taxon>Cephalopoda</taxon>
        <taxon>Coleoidea</taxon>
        <taxon>Octopodiformes</taxon>
        <taxon>Octopoda</taxon>
        <taxon>Incirrata</taxon>
        <taxon>Octopodidae</taxon>
        <taxon>Octopus</taxon>
    </lineage>
</organism>
<evidence type="ECO:0000259" key="2">
    <source>
        <dbReference type="Pfam" id="PF10277"/>
    </source>
</evidence>
<evidence type="ECO:0000313" key="3">
    <source>
        <dbReference type="EMBL" id="CAI9732301.1"/>
    </source>
</evidence>
<evidence type="ECO:0000256" key="1">
    <source>
        <dbReference type="SAM" id="Phobius"/>
    </source>
</evidence>
<proteinExistence type="predicted"/>
<dbReference type="Pfam" id="PF10277">
    <property type="entry name" value="Frag1"/>
    <property type="match status" value="1"/>
</dbReference>
<dbReference type="PANTHER" id="PTHR12892:SF17">
    <property type="entry name" value="POST-GPI ATTACHMENT TO PROTEINS FACTOR 2-LIKE"/>
    <property type="match status" value="1"/>
</dbReference>
<feature type="domain" description="CWH43-like N-terminal" evidence="2">
    <location>
        <begin position="17"/>
        <end position="171"/>
    </location>
</feature>
<dbReference type="GO" id="GO:0000139">
    <property type="term" value="C:Golgi membrane"/>
    <property type="evidence" value="ECO:0007669"/>
    <property type="project" value="InterPro"/>
</dbReference>
<dbReference type="InterPro" id="IPR039545">
    <property type="entry name" value="PGAP2"/>
</dbReference>
<feature type="transmembrane region" description="Helical" evidence="1">
    <location>
        <begin position="20"/>
        <end position="45"/>
    </location>
</feature>